<protein>
    <recommendedName>
        <fullName evidence="11">Major facilitator superfamily (MFS) profile domain-containing protein</fullName>
    </recommendedName>
</protein>
<feature type="transmembrane region" description="Helical" evidence="8">
    <location>
        <begin position="200"/>
        <end position="219"/>
    </location>
</feature>
<dbReference type="Pfam" id="PF07690">
    <property type="entry name" value="MFS_1"/>
    <property type="match status" value="1"/>
</dbReference>
<dbReference type="GO" id="GO:0022857">
    <property type="term" value="F:transmembrane transporter activity"/>
    <property type="evidence" value="ECO:0007669"/>
    <property type="project" value="InterPro"/>
</dbReference>
<evidence type="ECO:0000256" key="8">
    <source>
        <dbReference type="SAM" id="Phobius"/>
    </source>
</evidence>
<name>A0A427XNB4_9TREE</name>
<keyword evidence="4 8" id="KW-1133">Transmembrane helix</keyword>
<evidence type="ECO:0000256" key="2">
    <source>
        <dbReference type="ARBA" id="ARBA00022448"/>
    </source>
</evidence>
<dbReference type="InterPro" id="IPR036259">
    <property type="entry name" value="MFS_trans_sf"/>
</dbReference>
<feature type="transmembrane region" description="Helical" evidence="8">
    <location>
        <begin position="365"/>
        <end position="383"/>
    </location>
</feature>
<dbReference type="FunFam" id="1.20.1250.20:FF:000064">
    <property type="entry name" value="MFS allantoate transporter"/>
    <property type="match status" value="1"/>
</dbReference>
<dbReference type="Proteomes" id="UP000279259">
    <property type="component" value="Unassembled WGS sequence"/>
</dbReference>
<feature type="region of interest" description="Disordered" evidence="7">
    <location>
        <begin position="1"/>
        <end position="21"/>
    </location>
</feature>
<dbReference type="InterPro" id="IPR011701">
    <property type="entry name" value="MFS"/>
</dbReference>
<evidence type="ECO:0000256" key="1">
    <source>
        <dbReference type="ARBA" id="ARBA00004141"/>
    </source>
</evidence>
<keyword evidence="5 8" id="KW-0472">Membrane</keyword>
<feature type="compositionally biased region" description="Basic and acidic residues" evidence="7">
    <location>
        <begin position="7"/>
        <end position="21"/>
    </location>
</feature>
<organism evidence="9 10">
    <name type="scientific">Saitozyma podzolica</name>
    <dbReference type="NCBI Taxonomy" id="1890683"/>
    <lineage>
        <taxon>Eukaryota</taxon>
        <taxon>Fungi</taxon>
        <taxon>Dikarya</taxon>
        <taxon>Basidiomycota</taxon>
        <taxon>Agaricomycotina</taxon>
        <taxon>Tremellomycetes</taxon>
        <taxon>Tremellales</taxon>
        <taxon>Trimorphomycetaceae</taxon>
        <taxon>Saitozyma</taxon>
    </lineage>
</organism>
<dbReference type="PANTHER" id="PTHR43791:SF59">
    <property type="entry name" value="TRANSPORTER, PUTATIVE (AFU_ORTHOLOGUE AFUA_1G06550)-RELATED"/>
    <property type="match status" value="1"/>
</dbReference>
<evidence type="ECO:0008006" key="11">
    <source>
        <dbReference type="Google" id="ProtNLM"/>
    </source>
</evidence>
<feature type="transmembrane region" description="Helical" evidence="8">
    <location>
        <begin position="335"/>
        <end position="358"/>
    </location>
</feature>
<dbReference type="SUPFAM" id="SSF103473">
    <property type="entry name" value="MFS general substrate transporter"/>
    <property type="match status" value="1"/>
</dbReference>
<evidence type="ECO:0000256" key="6">
    <source>
        <dbReference type="ARBA" id="ARBA00037968"/>
    </source>
</evidence>
<dbReference type="EMBL" id="RSCD01000035">
    <property type="protein sequence ID" value="RSH80197.1"/>
    <property type="molecule type" value="Genomic_DNA"/>
</dbReference>
<feature type="transmembrane region" description="Helical" evidence="8">
    <location>
        <begin position="139"/>
        <end position="158"/>
    </location>
</feature>
<comment type="subcellular location">
    <subcellularLocation>
        <location evidence="1">Membrane</location>
        <topology evidence="1">Multi-pass membrane protein</topology>
    </subcellularLocation>
</comment>
<evidence type="ECO:0000256" key="5">
    <source>
        <dbReference type="ARBA" id="ARBA00023136"/>
    </source>
</evidence>
<dbReference type="GO" id="GO:0016020">
    <property type="term" value="C:membrane"/>
    <property type="evidence" value="ECO:0007669"/>
    <property type="project" value="UniProtKB-SubCell"/>
</dbReference>
<dbReference type="OrthoDB" id="6730379at2759"/>
<gene>
    <name evidence="9" type="ORF">EHS25_007207</name>
</gene>
<feature type="transmembrane region" description="Helical" evidence="8">
    <location>
        <begin position="458"/>
        <end position="481"/>
    </location>
</feature>
<sequence>MQSTTNGEHEIMPEAKPEVAHHEEPLNAVPEKEHPVQDGDISAKWLAEYTGPRRDITSQENSVVRNKIDKVLLPIIFYIYFTQQLDKSSLSFASVFGLTTDAHLQGQDYSWLSSIVYFAQLVFQPLSVYALVKFPVNLWICFCFFGWGASLCIMSAFTEFAGLAVWRFILGTFEASIAPSMLVIVAMWWTRREQPLRNNIWYSANGTATILGSLLTYGLGHATSKLYSYQLIFLICGLIAVVLSIPTMFILPRHPTSARWLTDDQKYVAIERIRFNNTGTQNQHFKWKQVIECFIDPKSWMWVVMIFCISLVSGGIGAFGPLILQGFGLSTFQTILYNMIPGGIGIVSNILSAILIQYTKRKSPVLLGAAAFPLAAAAALYAMPRGTQYKSQLLAVYFILQVFQCITAIIFSWAFANTAGHTKKTTTTGMLYLGLTVGNIVGPQLYKSNQAPYYKDGLTANLIVLCIMFGTIILQTFYLAFLNQRNVKRRRAAGKTGAHIDYSLESSVNWAKLRQRQMEAMIAEGHQEAYNAQAFMDLTDLQNEDFIYSL</sequence>
<feature type="transmembrane region" description="Helical" evidence="8">
    <location>
        <begin position="428"/>
        <end position="446"/>
    </location>
</feature>
<keyword evidence="3 8" id="KW-0812">Transmembrane</keyword>
<proteinExistence type="inferred from homology"/>
<keyword evidence="2" id="KW-0813">Transport</keyword>
<dbReference type="Gene3D" id="1.20.1250.20">
    <property type="entry name" value="MFS general substrate transporter like domains"/>
    <property type="match status" value="2"/>
</dbReference>
<evidence type="ECO:0000256" key="7">
    <source>
        <dbReference type="SAM" id="MobiDB-lite"/>
    </source>
</evidence>
<feature type="transmembrane region" description="Helical" evidence="8">
    <location>
        <begin position="395"/>
        <end position="416"/>
    </location>
</feature>
<dbReference type="PANTHER" id="PTHR43791">
    <property type="entry name" value="PERMEASE-RELATED"/>
    <property type="match status" value="1"/>
</dbReference>
<evidence type="ECO:0000313" key="9">
    <source>
        <dbReference type="EMBL" id="RSH80197.1"/>
    </source>
</evidence>
<feature type="transmembrane region" description="Helical" evidence="8">
    <location>
        <begin position="300"/>
        <end position="323"/>
    </location>
</feature>
<evidence type="ECO:0000313" key="10">
    <source>
        <dbReference type="Proteomes" id="UP000279259"/>
    </source>
</evidence>
<feature type="transmembrane region" description="Helical" evidence="8">
    <location>
        <begin position="164"/>
        <end position="188"/>
    </location>
</feature>
<reference evidence="9 10" key="1">
    <citation type="submission" date="2018-11" db="EMBL/GenBank/DDBJ databases">
        <title>Genome sequence of Saitozyma podzolica DSM 27192.</title>
        <authorList>
            <person name="Aliyu H."/>
            <person name="Gorte O."/>
            <person name="Ochsenreither K."/>
        </authorList>
    </citation>
    <scope>NUCLEOTIDE SEQUENCE [LARGE SCALE GENOMIC DNA]</scope>
    <source>
        <strain evidence="9 10">DSM 27192</strain>
    </source>
</reference>
<feature type="transmembrane region" description="Helical" evidence="8">
    <location>
        <begin position="231"/>
        <end position="251"/>
    </location>
</feature>
<accession>A0A427XNB4</accession>
<comment type="caution">
    <text evidence="9">The sequence shown here is derived from an EMBL/GenBank/DDBJ whole genome shotgun (WGS) entry which is preliminary data.</text>
</comment>
<dbReference type="AlphaFoldDB" id="A0A427XNB4"/>
<evidence type="ECO:0000256" key="3">
    <source>
        <dbReference type="ARBA" id="ARBA00022692"/>
    </source>
</evidence>
<comment type="similarity">
    <text evidence="6">Belongs to the major facilitator superfamily. Allantoate permease family.</text>
</comment>
<keyword evidence="10" id="KW-1185">Reference proteome</keyword>
<evidence type="ECO:0000256" key="4">
    <source>
        <dbReference type="ARBA" id="ARBA00022989"/>
    </source>
</evidence>